<dbReference type="InterPro" id="IPR000742">
    <property type="entry name" value="EGF"/>
</dbReference>
<evidence type="ECO:0000313" key="8">
    <source>
        <dbReference type="EMBL" id="CAG2205195.1"/>
    </source>
</evidence>
<keyword evidence="5" id="KW-0812">Transmembrane</keyword>
<dbReference type="SUPFAM" id="SSF49265">
    <property type="entry name" value="Fibronectin type III"/>
    <property type="match status" value="1"/>
</dbReference>
<evidence type="ECO:0000256" key="5">
    <source>
        <dbReference type="SAM" id="Phobius"/>
    </source>
</evidence>
<dbReference type="Gene3D" id="2.10.25.10">
    <property type="entry name" value="Laminin"/>
    <property type="match status" value="1"/>
</dbReference>
<feature type="domain" description="Fibronectin type-III" evidence="7">
    <location>
        <begin position="812"/>
        <end position="906"/>
    </location>
</feature>
<keyword evidence="3" id="KW-0245">EGF-like domain</keyword>
<feature type="region of interest" description="Disordered" evidence="4">
    <location>
        <begin position="1"/>
        <end position="28"/>
    </location>
</feature>
<evidence type="ECO:0000256" key="2">
    <source>
        <dbReference type="ARBA" id="ARBA00023157"/>
    </source>
</evidence>
<keyword evidence="5" id="KW-1133">Transmembrane helix</keyword>
<keyword evidence="9" id="KW-1185">Reference proteome</keyword>
<dbReference type="PANTHER" id="PTHR14949">
    <property type="entry name" value="EGF-LIKE-DOMAIN, MULTIPLE 7, 8"/>
    <property type="match status" value="1"/>
</dbReference>
<name>A0A8S3RE13_MYTED</name>
<feature type="disulfide bond" evidence="3">
    <location>
        <begin position="150"/>
        <end position="159"/>
    </location>
</feature>
<evidence type="ECO:0000259" key="6">
    <source>
        <dbReference type="PROSITE" id="PS50026"/>
    </source>
</evidence>
<dbReference type="PROSITE" id="PS50026">
    <property type="entry name" value="EGF_3"/>
    <property type="match status" value="1"/>
</dbReference>
<dbReference type="GO" id="GO:0009986">
    <property type="term" value="C:cell surface"/>
    <property type="evidence" value="ECO:0007669"/>
    <property type="project" value="TreeGrafter"/>
</dbReference>
<dbReference type="CDD" id="cd00054">
    <property type="entry name" value="EGF_CA"/>
    <property type="match status" value="1"/>
</dbReference>
<dbReference type="OrthoDB" id="10060424at2759"/>
<dbReference type="InterPro" id="IPR003961">
    <property type="entry name" value="FN3_dom"/>
</dbReference>
<proteinExistence type="predicted"/>
<evidence type="ECO:0000313" key="9">
    <source>
        <dbReference type="Proteomes" id="UP000683360"/>
    </source>
</evidence>
<dbReference type="InterPro" id="IPR013783">
    <property type="entry name" value="Ig-like_fold"/>
</dbReference>
<feature type="compositionally biased region" description="Basic and acidic residues" evidence="4">
    <location>
        <begin position="9"/>
        <end position="25"/>
    </location>
</feature>
<comment type="caution">
    <text evidence="3">Lacks conserved residue(s) required for the propagation of feature annotation.</text>
</comment>
<dbReference type="EMBL" id="CAJPWZ010001017">
    <property type="protein sequence ID" value="CAG2205195.1"/>
    <property type="molecule type" value="Genomic_DNA"/>
</dbReference>
<comment type="caution">
    <text evidence="8">The sequence shown here is derived from an EMBL/GenBank/DDBJ whole genome shotgun (WGS) entry which is preliminary data.</text>
</comment>
<dbReference type="PROSITE" id="PS00022">
    <property type="entry name" value="EGF_1"/>
    <property type="match status" value="1"/>
</dbReference>
<feature type="disulfide bond" evidence="3">
    <location>
        <begin position="132"/>
        <end position="142"/>
    </location>
</feature>
<dbReference type="AlphaFoldDB" id="A0A8S3RE13"/>
<dbReference type="GO" id="GO:0005576">
    <property type="term" value="C:extracellular region"/>
    <property type="evidence" value="ECO:0007669"/>
    <property type="project" value="TreeGrafter"/>
</dbReference>
<dbReference type="PANTHER" id="PTHR14949:SF56">
    <property type="entry name" value="EGF-LIKE-DOMAIN, MULTIPLE 7"/>
    <property type="match status" value="1"/>
</dbReference>
<dbReference type="Proteomes" id="UP000683360">
    <property type="component" value="Unassembled WGS sequence"/>
</dbReference>
<feature type="transmembrane region" description="Helical" evidence="5">
    <location>
        <begin position="914"/>
        <end position="936"/>
    </location>
</feature>
<keyword evidence="5" id="KW-0472">Membrane</keyword>
<dbReference type="Gene3D" id="2.60.40.10">
    <property type="entry name" value="Immunoglobulins"/>
    <property type="match status" value="1"/>
</dbReference>
<keyword evidence="2 3" id="KW-1015">Disulfide bond</keyword>
<accession>A0A8S3RE13</accession>
<dbReference type="InterPro" id="IPR036116">
    <property type="entry name" value="FN3_sf"/>
</dbReference>
<organism evidence="8 9">
    <name type="scientific">Mytilus edulis</name>
    <name type="common">Blue mussel</name>
    <dbReference type="NCBI Taxonomy" id="6550"/>
    <lineage>
        <taxon>Eukaryota</taxon>
        <taxon>Metazoa</taxon>
        <taxon>Spiralia</taxon>
        <taxon>Lophotrochozoa</taxon>
        <taxon>Mollusca</taxon>
        <taxon>Bivalvia</taxon>
        <taxon>Autobranchia</taxon>
        <taxon>Pteriomorphia</taxon>
        <taxon>Mytilida</taxon>
        <taxon>Mytiloidea</taxon>
        <taxon>Mytilidae</taxon>
        <taxon>Mytilinae</taxon>
        <taxon>Mytilus</taxon>
    </lineage>
</organism>
<dbReference type="InterPro" id="IPR050969">
    <property type="entry name" value="Dev_Signal_Modulators"/>
</dbReference>
<protein>
    <submittedName>
        <fullName evidence="8">Uncharacterized protein</fullName>
    </submittedName>
</protein>
<evidence type="ECO:0000256" key="4">
    <source>
        <dbReference type="SAM" id="MobiDB-lite"/>
    </source>
</evidence>
<dbReference type="SMART" id="SM00181">
    <property type="entry name" value="EGF"/>
    <property type="match status" value="2"/>
</dbReference>
<evidence type="ECO:0000259" key="7">
    <source>
        <dbReference type="PROSITE" id="PS50853"/>
    </source>
</evidence>
<evidence type="ECO:0000256" key="3">
    <source>
        <dbReference type="PROSITE-ProRule" id="PRU00076"/>
    </source>
</evidence>
<reference evidence="8" key="1">
    <citation type="submission" date="2021-03" db="EMBL/GenBank/DDBJ databases">
        <authorList>
            <person name="Bekaert M."/>
        </authorList>
    </citation>
    <scope>NUCLEOTIDE SEQUENCE</scope>
</reference>
<evidence type="ECO:0000256" key="1">
    <source>
        <dbReference type="ARBA" id="ARBA00022729"/>
    </source>
</evidence>
<gene>
    <name evidence="8" type="ORF">MEDL_19607</name>
</gene>
<dbReference type="GO" id="GO:0005102">
    <property type="term" value="F:signaling receptor binding"/>
    <property type="evidence" value="ECO:0007669"/>
    <property type="project" value="TreeGrafter"/>
</dbReference>
<sequence length="1079" mass="122357">MGSNHQRQKNNDVNHQRPKNNDVNHQRQKNNDTSFSWIVINMNWKYSYISSFLAVLCLDPVYSRWRGHTTTRKYSYWLSSYSCYIGVWPGWYNNWSSCWAFRREYYIVYGYKESCSIGWTHNGNENCNIPICSPRCRNGGTCVQPNKCSCPSAYTGDICAGVSACSYRKPCYPGRCSGVTCDCSYGFGGGSCLTLQSDDFLPTIEKINSTFTYHSETLNRDEYSYKSDATNMKTPDITWTNQGKFNKLEFHLKAHLDDTYVFSRNPSRPSYIRTVKFGIVSATATVIHMKLKNGGLYEANRENLECPNLSSTTPKTDLSCDLTTRYIIQFDSGDKYKVHFSVSTGGYRQLVNNGYNHGGPQTYNVKKTENSMELHFDYDDPVHCIEDFSCYSGEVPFVIRQDVTKGALNAQASGWKDNLSGISRYVFEVWKMEYSYDFRGLREPLINTTFNPVPLLIQEVNASNTISFPAYEPNEPGVYSAILEVNDKANNSKYARQIVIYDKTSNISTSSDHEINVTTASELSNFTWQTSQFSKIDVTWSGHFVNKVHEKGFFLEKILDYDPRLDDGSEGRRHDYKKILPGFDDHTGKRNKAAIPNMKSIIRFETIGILGVPTSVVPKTGWEDVVPLSDIKSFPLTDIRDGNSYQIWIRAHDIMGNSKVDSTAVHFDRSEPSVPIVKPLEYNIDDGAYPFSSRVRVSARDNHSGVRKVSFRFIVNGTLIEKAKKDFFIETQSKETCERIPSDCYCVKMGDCFLINTVLDINNCWLKVPIHQVANFVLLLEVTVYNSAMLSSKNYTTIGTVKHLQGIQQYYSPSNITVVSTSSSSVSIKWIQAKTCYERAGIVIVLYKPDNTTKEYPVDKDATTFDLSGLSSLTSYWFLMYTKYGNDTNVVTSASPAKFAFATQEKVTGFPTSGIAGISAGFIVLLIVVIIVLVLLGRTGRLQPAKQRVTAGIRTVRNTIRVRPTTNSFNNRAIASKEDDDIYFYGGMEMKENNMKISRKDISLESELARGRFAVIFLAKYYNKSECHEVVAKTLKDDQSEDAIMKMKAKINFYTKKVGRQKKMYWSLLAVLRMKSADQ</sequence>
<dbReference type="PROSITE" id="PS50853">
    <property type="entry name" value="FN3"/>
    <property type="match status" value="1"/>
</dbReference>
<feature type="domain" description="EGF-like" evidence="6">
    <location>
        <begin position="128"/>
        <end position="160"/>
    </location>
</feature>
<keyword evidence="1" id="KW-0732">Signal</keyword>